<evidence type="ECO:0000313" key="3">
    <source>
        <dbReference type="Proteomes" id="UP000031938"/>
    </source>
</evidence>
<dbReference type="GO" id="GO:0005886">
    <property type="term" value="C:plasma membrane"/>
    <property type="evidence" value="ECO:0007669"/>
    <property type="project" value="TreeGrafter"/>
</dbReference>
<feature type="transmembrane region" description="Helical" evidence="1">
    <location>
        <begin position="94"/>
        <end position="113"/>
    </location>
</feature>
<organism evidence="2 3">
    <name type="scientific">Jeotgalibacillus soli</name>
    <dbReference type="NCBI Taxonomy" id="889306"/>
    <lineage>
        <taxon>Bacteria</taxon>
        <taxon>Bacillati</taxon>
        <taxon>Bacillota</taxon>
        <taxon>Bacilli</taxon>
        <taxon>Bacillales</taxon>
        <taxon>Caryophanaceae</taxon>
        <taxon>Jeotgalibacillus</taxon>
    </lineage>
</organism>
<keyword evidence="3" id="KW-1185">Reference proteome</keyword>
<feature type="transmembrane region" description="Helical" evidence="1">
    <location>
        <begin position="6"/>
        <end position="26"/>
    </location>
</feature>
<evidence type="ECO:0008006" key="4">
    <source>
        <dbReference type="Google" id="ProtNLM"/>
    </source>
</evidence>
<protein>
    <recommendedName>
        <fullName evidence="4">DMT family transporter</fullName>
    </recommendedName>
</protein>
<dbReference type="EMBL" id="JXRP01000018">
    <property type="protein sequence ID" value="KIL45381.1"/>
    <property type="molecule type" value="Genomic_DNA"/>
</dbReference>
<dbReference type="Pfam" id="PF04657">
    <property type="entry name" value="DMT_YdcZ"/>
    <property type="match status" value="1"/>
</dbReference>
<dbReference type="AlphaFoldDB" id="A0A0C2VLN7"/>
<evidence type="ECO:0000256" key="1">
    <source>
        <dbReference type="SAM" id="Phobius"/>
    </source>
</evidence>
<keyword evidence="1" id="KW-0812">Transmembrane</keyword>
<reference evidence="2 3" key="1">
    <citation type="submission" date="2015-01" db="EMBL/GenBank/DDBJ databases">
        <title>Genome sequencing of Jeotgalibacillus soli.</title>
        <authorList>
            <person name="Goh K.M."/>
            <person name="Chan K.-G."/>
            <person name="Yaakop A.S."/>
            <person name="Ee R."/>
            <person name="Gan H.M."/>
            <person name="Chan C.S."/>
        </authorList>
    </citation>
    <scope>NUCLEOTIDE SEQUENCE [LARGE SCALE GENOMIC DNA]</scope>
    <source>
        <strain evidence="2 3">P9</strain>
    </source>
</reference>
<dbReference type="RefSeq" id="WP_041089707.1">
    <property type="nucleotide sequence ID" value="NZ_JXRP01000018.1"/>
</dbReference>
<dbReference type="PANTHER" id="PTHR34821:SF2">
    <property type="entry name" value="INNER MEMBRANE PROTEIN YDCZ"/>
    <property type="match status" value="1"/>
</dbReference>
<keyword evidence="1" id="KW-0472">Membrane</keyword>
<feature type="transmembrane region" description="Helical" evidence="1">
    <location>
        <begin position="68"/>
        <end position="87"/>
    </location>
</feature>
<accession>A0A0C2VLN7</accession>
<dbReference type="OrthoDB" id="7864805at2"/>
<evidence type="ECO:0000313" key="2">
    <source>
        <dbReference type="EMBL" id="KIL45381.1"/>
    </source>
</evidence>
<dbReference type="PATRIC" id="fig|889306.3.peg.2938"/>
<dbReference type="InterPro" id="IPR006750">
    <property type="entry name" value="YdcZ"/>
</dbReference>
<feature type="transmembrane region" description="Helical" evidence="1">
    <location>
        <begin position="38"/>
        <end position="56"/>
    </location>
</feature>
<name>A0A0C2VLN7_9BACL</name>
<proteinExistence type="predicted"/>
<dbReference type="Proteomes" id="UP000031938">
    <property type="component" value="Unassembled WGS sequence"/>
</dbReference>
<comment type="caution">
    <text evidence="2">The sequence shown here is derived from an EMBL/GenBank/DDBJ whole genome shotgun (WGS) entry which is preliminary data.</text>
</comment>
<sequence length="144" mass="15306">MKWVYLLMALVGGVAVGIQAVVNGGLGKRIGVIEASFMSFLIGTVALFFIVIFFGKGNFLALSAVPKGQLIGGLLGAFYVFVMVMTVPKIGVTAAFFSIIAGQILISVIIDHFGLFGGQTYPLDAKKLTAILLMLGSIYLFNHK</sequence>
<dbReference type="STRING" id="889306.KP78_29250"/>
<keyword evidence="1" id="KW-1133">Transmembrane helix</keyword>
<dbReference type="PANTHER" id="PTHR34821">
    <property type="entry name" value="INNER MEMBRANE PROTEIN YDCZ"/>
    <property type="match status" value="1"/>
</dbReference>
<gene>
    <name evidence="2" type="ORF">KP78_29250</name>
</gene>